<feature type="non-terminal residue" evidence="1">
    <location>
        <position position="1"/>
    </location>
</feature>
<accession>A0A9P8L021</accession>
<comment type="caution">
    <text evidence="1">The sequence shown here is derived from an EMBL/GenBank/DDBJ whole genome shotgun (WGS) entry which is preliminary data.</text>
</comment>
<sequence>FGQWVFELNPVGGIFTGSVVYPWDRCRLYVLDELKKEIVIGRHGLDPSAE</sequence>
<protein>
    <submittedName>
        <fullName evidence="1">Uncharacterized protein</fullName>
    </submittedName>
</protein>
<reference evidence="1" key="1">
    <citation type="submission" date="2021-03" db="EMBL/GenBank/DDBJ databases">
        <title>Comparative genomics and phylogenomic investigation of the class Geoglossomycetes provide insights into ecological specialization and systematics.</title>
        <authorList>
            <person name="Melie T."/>
            <person name="Pirro S."/>
            <person name="Miller A.N."/>
            <person name="Quandt A."/>
        </authorList>
    </citation>
    <scope>NUCLEOTIDE SEQUENCE</scope>
    <source>
        <strain evidence="1">CAQ_001_2017</strain>
    </source>
</reference>
<organism evidence="1 2">
    <name type="scientific">Trichoglossum hirsutum</name>
    <dbReference type="NCBI Taxonomy" id="265104"/>
    <lineage>
        <taxon>Eukaryota</taxon>
        <taxon>Fungi</taxon>
        <taxon>Dikarya</taxon>
        <taxon>Ascomycota</taxon>
        <taxon>Pezizomycotina</taxon>
        <taxon>Geoglossomycetes</taxon>
        <taxon>Geoglossales</taxon>
        <taxon>Geoglossaceae</taxon>
        <taxon>Trichoglossum</taxon>
    </lineage>
</organism>
<evidence type="ECO:0000313" key="2">
    <source>
        <dbReference type="Proteomes" id="UP000750711"/>
    </source>
</evidence>
<keyword evidence="2" id="KW-1185">Reference proteome</keyword>
<name>A0A9P8L021_9PEZI</name>
<gene>
    <name evidence="1" type="ORF">GP486_008883</name>
</gene>
<dbReference type="AlphaFoldDB" id="A0A9P8L021"/>
<dbReference type="EMBL" id="JAGHQM010004303">
    <property type="protein sequence ID" value="KAH0536382.1"/>
    <property type="molecule type" value="Genomic_DNA"/>
</dbReference>
<proteinExistence type="predicted"/>
<evidence type="ECO:0000313" key="1">
    <source>
        <dbReference type="EMBL" id="KAH0536382.1"/>
    </source>
</evidence>
<dbReference type="Proteomes" id="UP000750711">
    <property type="component" value="Unassembled WGS sequence"/>
</dbReference>